<dbReference type="InterPro" id="IPR036396">
    <property type="entry name" value="Cyt_P450_sf"/>
</dbReference>
<gene>
    <name evidence="4" type="ORF">MEDL_61241</name>
</gene>
<keyword evidence="2" id="KW-0479">Metal-binding</keyword>
<dbReference type="OrthoDB" id="6141508at2759"/>
<evidence type="ECO:0008006" key="6">
    <source>
        <dbReference type="Google" id="ProtNLM"/>
    </source>
</evidence>
<comment type="similarity">
    <text evidence="1">Belongs to the cytochrome P450 family.</text>
</comment>
<comment type="caution">
    <text evidence="4">The sequence shown here is derived from an EMBL/GenBank/DDBJ whole genome shotgun (WGS) entry which is preliminary data.</text>
</comment>
<dbReference type="GO" id="GO:0020037">
    <property type="term" value="F:heme binding"/>
    <property type="evidence" value="ECO:0007669"/>
    <property type="project" value="InterPro"/>
</dbReference>
<dbReference type="InterPro" id="IPR050182">
    <property type="entry name" value="Cytochrome_P450_fam2"/>
</dbReference>
<dbReference type="PANTHER" id="PTHR24300">
    <property type="entry name" value="CYTOCHROME P450 508A4-RELATED"/>
    <property type="match status" value="1"/>
</dbReference>
<proteinExistence type="inferred from homology"/>
<dbReference type="GO" id="GO:0005506">
    <property type="term" value="F:iron ion binding"/>
    <property type="evidence" value="ECO:0007669"/>
    <property type="project" value="InterPro"/>
</dbReference>
<evidence type="ECO:0000313" key="4">
    <source>
        <dbReference type="EMBL" id="CAG2249489.1"/>
    </source>
</evidence>
<accession>A0A8S3UVC7</accession>
<dbReference type="EMBL" id="CAJPWZ010002971">
    <property type="protein sequence ID" value="CAG2249489.1"/>
    <property type="molecule type" value="Genomic_DNA"/>
</dbReference>
<evidence type="ECO:0000256" key="3">
    <source>
        <dbReference type="ARBA" id="ARBA00023004"/>
    </source>
</evidence>
<evidence type="ECO:0000256" key="2">
    <source>
        <dbReference type="ARBA" id="ARBA00022723"/>
    </source>
</evidence>
<organism evidence="4 5">
    <name type="scientific">Mytilus edulis</name>
    <name type="common">Blue mussel</name>
    <dbReference type="NCBI Taxonomy" id="6550"/>
    <lineage>
        <taxon>Eukaryota</taxon>
        <taxon>Metazoa</taxon>
        <taxon>Spiralia</taxon>
        <taxon>Lophotrochozoa</taxon>
        <taxon>Mollusca</taxon>
        <taxon>Bivalvia</taxon>
        <taxon>Autobranchia</taxon>
        <taxon>Pteriomorphia</taxon>
        <taxon>Mytilida</taxon>
        <taxon>Mytiloidea</taxon>
        <taxon>Mytilidae</taxon>
        <taxon>Mytilinae</taxon>
        <taxon>Mytilus</taxon>
    </lineage>
</organism>
<dbReference type="GO" id="GO:0008395">
    <property type="term" value="F:steroid hydroxylase activity"/>
    <property type="evidence" value="ECO:0007669"/>
    <property type="project" value="TreeGrafter"/>
</dbReference>
<dbReference type="InterPro" id="IPR001128">
    <property type="entry name" value="Cyt_P450"/>
</dbReference>
<dbReference type="GO" id="GO:0005737">
    <property type="term" value="C:cytoplasm"/>
    <property type="evidence" value="ECO:0007669"/>
    <property type="project" value="TreeGrafter"/>
</dbReference>
<reference evidence="4" key="1">
    <citation type="submission" date="2021-03" db="EMBL/GenBank/DDBJ databases">
        <authorList>
            <person name="Bekaert M."/>
        </authorList>
    </citation>
    <scope>NUCLEOTIDE SEQUENCE</scope>
</reference>
<dbReference type="SUPFAM" id="SSF48264">
    <property type="entry name" value="Cytochrome P450"/>
    <property type="match status" value="1"/>
</dbReference>
<evidence type="ECO:0000256" key="1">
    <source>
        <dbReference type="ARBA" id="ARBA00010617"/>
    </source>
</evidence>
<dbReference type="Proteomes" id="UP000683360">
    <property type="component" value="Unassembled WGS sequence"/>
</dbReference>
<dbReference type="Gene3D" id="1.10.630.10">
    <property type="entry name" value="Cytochrome P450"/>
    <property type="match status" value="1"/>
</dbReference>
<keyword evidence="5" id="KW-1185">Reference proteome</keyword>
<dbReference type="AlphaFoldDB" id="A0A8S3UVC7"/>
<sequence length="172" mass="19980">MLPRRTSCKQLGHLRQNYGDIISLSLGSYWVVFVNGRKFEELFVKHANETSDRPMLFIFKLVKIKSTERLDENNIRDFIDAYFLKTVETNNEYYTDEQLLSVIADLFGAGTETSATTIEWAFVYMMNDMDIQIKMRQEIDDIAGNGRLPTLSDKHNLLTVKLSLLRLLDLEM</sequence>
<keyword evidence="3" id="KW-0408">Iron</keyword>
<dbReference type="GO" id="GO:0006805">
    <property type="term" value="P:xenobiotic metabolic process"/>
    <property type="evidence" value="ECO:0007669"/>
    <property type="project" value="TreeGrafter"/>
</dbReference>
<dbReference type="Pfam" id="PF00067">
    <property type="entry name" value="p450"/>
    <property type="match status" value="1"/>
</dbReference>
<name>A0A8S3UVC7_MYTED</name>
<protein>
    <recommendedName>
        <fullName evidence="6">Cytochrome P450</fullName>
    </recommendedName>
</protein>
<dbReference type="PANTHER" id="PTHR24300:SF403">
    <property type="entry name" value="CYTOCHROME P450 306A1"/>
    <property type="match status" value="1"/>
</dbReference>
<dbReference type="GO" id="GO:0006082">
    <property type="term" value="P:organic acid metabolic process"/>
    <property type="evidence" value="ECO:0007669"/>
    <property type="project" value="TreeGrafter"/>
</dbReference>
<evidence type="ECO:0000313" key="5">
    <source>
        <dbReference type="Proteomes" id="UP000683360"/>
    </source>
</evidence>
<dbReference type="GO" id="GO:0016712">
    <property type="term" value="F:oxidoreductase activity, acting on paired donors, with incorporation or reduction of molecular oxygen, reduced flavin or flavoprotein as one donor, and incorporation of one atom of oxygen"/>
    <property type="evidence" value="ECO:0007669"/>
    <property type="project" value="TreeGrafter"/>
</dbReference>